<dbReference type="AlphaFoldDB" id="A0A8C1TH93"/>
<evidence type="ECO:0000256" key="2">
    <source>
        <dbReference type="ARBA" id="ARBA00009646"/>
    </source>
</evidence>
<evidence type="ECO:0000256" key="1">
    <source>
        <dbReference type="ARBA" id="ARBA00003689"/>
    </source>
</evidence>
<dbReference type="PRINTS" id="PR01367">
    <property type="entry name" value="BGCRYSTALLIN"/>
</dbReference>
<accession>A0A8C1TH93</accession>
<dbReference type="FunFam" id="2.60.20.10:FF:000003">
    <property type="entry name" value="Crystallin gamma S"/>
    <property type="match status" value="1"/>
</dbReference>
<feature type="domain" description="Beta/gamma crystallin 'Greek key'" evidence="5">
    <location>
        <begin position="2"/>
        <end position="40"/>
    </location>
</feature>
<dbReference type="GO" id="GO:0005212">
    <property type="term" value="F:structural constituent of eye lens"/>
    <property type="evidence" value="ECO:0007669"/>
    <property type="project" value="UniProtKB-KW"/>
</dbReference>
<evidence type="ECO:0000259" key="5">
    <source>
        <dbReference type="PROSITE" id="PS50915"/>
    </source>
</evidence>
<comment type="similarity">
    <text evidence="2">Belongs to the beta/gamma-crystallin family.</text>
</comment>
<keyword evidence="3" id="KW-0273">Eye lens protein</keyword>
<dbReference type="SUPFAM" id="SSF49695">
    <property type="entry name" value="gamma-Crystallin-like"/>
    <property type="match status" value="1"/>
</dbReference>
<keyword evidence="4" id="KW-0677">Repeat</keyword>
<dbReference type="Pfam" id="PF00030">
    <property type="entry name" value="Crystall"/>
    <property type="match status" value="2"/>
</dbReference>
<dbReference type="InterPro" id="IPR001064">
    <property type="entry name" value="Beta/gamma_crystallin"/>
</dbReference>
<reference evidence="6" key="1">
    <citation type="submission" date="2025-08" db="UniProtKB">
        <authorList>
            <consortium name="Ensembl"/>
        </authorList>
    </citation>
    <scope>IDENTIFICATION</scope>
</reference>
<dbReference type="FunFam" id="2.60.20.10:FF:000001">
    <property type="entry name" value="Crystallin gamma S"/>
    <property type="match status" value="1"/>
</dbReference>
<dbReference type="GO" id="GO:0002088">
    <property type="term" value="P:lens development in camera-type eye"/>
    <property type="evidence" value="ECO:0007669"/>
    <property type="project" value="TreeGrafter"/>
</dbReference>
<dbReference type="SMART" id="SM00247">
    <property type="entry name" value="XTALbg"/>
    <property type="match status" value="2"/>
</dbReference>
<dbReference type="PANTHER" id="PTHR11818:SF119">
    <property type="entry name" value="GAMMA-CRYSTALLIN D"/>
    <property type="match status" value="1"/>
</dbReference>
<dbReference type="Ensembl" id="ENSCCRT00015022936.1">
    <property type="protein sequence ID" value="ENSCCRP00015022119.1"/>
    <property type="gene ID" value="ENSCCRG00015009569.1"/>
</dbReference>
<evidence type="ECO:0000313" key="7">
    <source>
        <dbReference type="Proteomes" id="UP000694700"/>
    </source>
</evidence>
<dbReference type="GO" id="GO:0007601">
    <property type="term" value="P:visual perception"/>
    <property type="evidence" value="ECO:0007669"/>
    <property type="project" value="TreeGrafter"/>
</dbReference>
<dbReference type="Proteomes" id="UP000694700">
    <property type="component" value="Unplaced"/>
</dbReference>
<evidence type="ECO:0000256" key="3">
    <source>
        <dbReference type="ARBA" id="ARBA00022613"/>
    </source>
</evidence>
<evidence type="ECO:0000313" key="6">
    <source>
        <dbReference type="Ensembl" id="ENSCCRP00015022119.1"/>
    </source>
</evidence>
<comment type="function">
    <text evidence="1">Crystallins are the dominant structural components of the vertebrate eye lens.</text>
</comment>
<protein>
    <submittedName>
        <fullName evidence="6">Crystallin, gamma MX, like 1</fullName>
    </submittedName>
</protein>
<organism evidence="6 7">
    <name type="scientific">Cyprinus carpio</name>
    <name type="common">Common carp</name>
    <dbReference type="NCBI Taxonomy" id="7962"/>
    <lineage>
        <taxon>Eukaryota</taxon>
        <taxon>Metazoa</taxon>
        <taxon>Chordata</taxon>
        <taxon>Craniata</taxon>
        <taxon>Vertebrata</taxon>
        <taxon>Euteleostomi</taxon>
        <taxon>Actinopterygii</taxon>
        <taxon>Neopterygii</taxon>
        <taxon>Teleostei</taxon>
        <taxon>Ostariophysi</taxon>
        <taxon>Cypriniformes</taxon>
        <taxon>Cyprinidae</taxon>
        <taxon>Cyprininae</taxon>
        <taxon>Cyprinus</taxon>
    </lineage>
</organism>
<proteinExistence type="inferred from homology"/>
<dbReference type="InterPro" id="IPR011024">
    <property type="entry name" value="G_crystallin-like"/>
</dbReference>
<dbReference type="PROSITE" id="PS50915">
    <property type="entry name" value="CRYSTALLIN_BETA_GAMMA"/>
    <property type="match status" value="3"/>
</dbReference>
<name>A0A8C1TH93_CYPCA</name>
<sequence>MGKIIFYEDKNFQGRSYECTRDCADLYSHFRHCNSIRIESGNWMVYVWPHFMGYQYFLHQGEYADYQWWMGFNDFVRSCRMIPQVSPPLLLTNANLTVCLIYKSFSITDSCDVYSLHDRFHYNDIHSCNVQDGYWIFYEHPNYRGRQNLLRPGKYRRYSDWCAMSSRVSSIRCITL</sequence>
<evidence type="ECO:0000256" key="4">
    <source>
        <dbReference type="ARBA" id="ARBA00022737"/>
    </source>
</evidence>
<dbReference type="PANTHER" id="PTHR11818">
    <property type="entry name" value="BETA/GAMMA CRYSTALLIN"/>
    <property type="match status" value="1"/>
</dbReference>
<feature type="domain" description="Beta/gamma crystallin 'Greek key'" evidence="5">
    <location>
        <begin position="41"/>
        <end position="83"/>
    </location>
</feature>
<dbReference type="InterPro" id="IPR050252">
    <property type="entry name" value="Beta/Gamma-Crystallin"/>
</dbReference>
<dbReference type="Gene3D" id="2.60.20.10">
    <property type="entry name" value="Crystallins"/>
    <property type="match status" value="2"/>
</dbReference>
<feature type="domain" description="Beta/gamma crystallin 'Greek key'" evidence="5">
    <location>
        <begin position="133"/>
        <end position="175"/>
    </location>
</feature>